<evidence type="ECO:0000256" key="4">
    <source>
        <dbReference type="ARBA" id="ARBA00022842"/>
    </source>
</evidence>
<dbReference type="SUPFAM" id="SSF56784">
    <property type="entry name" value="HAD-like"/>
    <property type="match status" value="1"/>
</dbReference>
<dbReference type="EMBL" id="CZCZ02000007">
    <property type="protein sequence ID" value="CAC5340937.1"/>
    <property type="molecule type" value="Genomic_DNA"/>
</dbReference>
<organism evidence="5 6">
    <name type="scientific">Planktothrix rubescens CCAP 1459/22</name>
    <dbReference type="NCBI Taxonomy" id="329571"/>
    <lineage>
        <taxon>Bacteria</taxon>
        <taxon>Bacillati</taxon>
        <taxon>Cyanobacteriota</taxon>
        <taxon>Cyanophyceae</taxon>
        <taxon>Oscillatoriophycideae</taxon>
        <taxon>Oscillatoriales</taxon>
        <taxon>Microcoleaceae</taxon>
        <taxon>Planktothrix</taxon>
    </lineage>
</organism>
<gene>
    <name evidence="5" type="ORF">PLAN_120157</name>
</gene>
<accession>A0A6J7ZH54</accession>
<dbReference type="SFLD" id="SFLDS00003">
    <property type="entry name" value="Haloacid_Dehalogenase"/>
    <property type="match status" value="1"/>
</dbReference>
<dbReference type="Pfam" id="PF13419">
    <property type="entry name" value="HAD_2"/>
    <property type="match status" value="1"/>
</dbReference>
<dbReference type="InterPro" id="IPR006439">
    <property type="entry name" value="HAD-SF_hydro_IA"/>
</dbReference>
<dbReference type="CDD" id="cd07505">
    <property type="entry name" value="HAD_BPGM-like"/>
    <property type="match status" value="1"/>
</dbReference>
<reference evidence="5" key="1">
    <citation type="submission" date="2020-05" db="EMBL/GenBank/DDBJ databases">
        <authorList>
            <consortium name="Genoscope - CEA"/>
            <person name="William W."/>
        </authorList>
    </citation>
    <scope>NUCLEOTIDE SEQUENCE [LARGE SCALE GENOMIC DNA]</scope>
    <source>
        <strain evidence="5">PCC 7821</strain>
    </source>
</reference>
<dbReference type="GO" id="GO:0046872">
    <property type="term" value="F:metal ion binding"/>
    <property type="evidence" value="ECO:0007669"/>
    <property type="project" value="UniProtKB-KW"/>
</dbReference>
<dbReference type="NCBIfam" id="TIGR01549">
    <property type="entry name" value="HAD-SF-IA-v1"/>
    <property type="match status" value="1"/>
</dbReference>
<dbReference type="NCBIfam" id="TIGR01509">
    <property type="entry name" value="HAD-SF-IA-v3"/>
    <property type="match status" value="1"/>
</dbReference>
<comment type="similarity">
    <text evidence="2">Belongs to the HAD-like hydrolase superfamily. CbbY/CbbZ/Gph/YieH family.</text>
</comment>
<protein>
    <submittedName>
        <fullName evidence="5">HAD-superfamily hydrolase subfamily IA variant 3</fullName>
    </submittedName>
</protein>
<dbReference type="PANTHER" id="PTHR46193:SF21">
    <property type="entry name" value="SLL1138 PROTEIN"/>
    <property type="match status" value="1"/>
</dbReference>
<evidence type="ECO:0000313" key="6">
    <source>
        <dbReference type="Proteomes" id="UP000196521"/>
    </source>
</evidence>
<evidence type="ECO:0000256" key="1">
    <source>
        <dbReference type="ARBA" id="ARBA00001946"/>
    </source>
</evidence>
<sequence>MSLKAVLFDFNGIIINDESIHERLIAELLLTENLRSQPDEIRKFSLGRSDRACLTDLLTYRDRAVTNAYLDQLIERKSISYRNYLEQLAQLPLYPGLEKLLQQLQAADLKLAIVTGALRAEVELVLTRSGLKEYFPIIVAGDEITLSKPEPEGYLLGLQRLNQAYPHLNLQPSECLAVEDTCVGITAARRAGMQVIGVAHTYPLHILQRWQIGPLIASVISNLSGCKKYFYRNLCNLRFSCVTIVNRSQRSFLTL</sequence>
<evidence type="ECO:0000256" key="3">
    <source>
        <dbReference type="ARBA" id="ARBA00022723"/>
    </source>
</evidence>
<dbReference type="Gene3D" id="1.10.150.240">
    <property type="entry name" value="Putative phosphatase, domain 2"/>
    <property type="match status" value="1"/>
</dbReference>
<keyword evidence="6" id="KW-1185">Reference proteome</keyword>
<dbReference type="RefSeq" id="WP_337587928.1">
    <property type="nucleotide sequence ID" value="NZ_LR812491.1"/>
</dbReference>
<comment type="cofactor">
    <cofactor evidence="1">
        <name>Mg(2+)</name>
        <dbReference type="ChEBI" id="CHEBI:18420"/>
    </cofactor>
</comment>
<keyword evidence="5" id="KW-0378">Hydrolase</keyword>
<dbReference type="Gene3D" id="3.40.50.1000">
    <property type="entry name" value="HAD superfamily/HAD-like"/>
    <property type="match status" value="1"/>
</dbReference>
<keyword evidence="3" id="KW-0479">Metal-binding</keyword>
<dbReference type="InterPro" id="IPR051600">
    <property type="entry name" value="Beta-PGM-like"/>
</dbReference>
<dbReference type="Proteomes" id="UP000196521">
    <property type="component" value="Unassembled WGS sequence"/>
</dbReference>
<dbReference type="PRINTS" id="PR00413">
    <property type="entry name" value="HADHALOGNASE"/>
</dbReference>
<dbReference type="PANTHER" id="PTHR46193">
    <property type="entry name" value="6-PHOSPHOGLUCONATE PHOSPHATASE"/>
    <property type="match status" value="1"/>
</dbReference>
<comment type="caution">
    <text evidence="5">The sequence shown here is derived from an EMBL/GenBank/DDBJ whole genome shotgun (WGS) entry which is preliminary data.</text>
</comment>
<evidence type="ECO:0000313" key="5">
    <source>
        <dbReference type="EMBL" id="CAC5340937.1"/>
    </source>
</evidence>
<dbReference type="InterPro" id="IPR023198">
    <property type="entry name" value="PGP-like_dom2"/>
</dbReference>
<dbReference type="InterPro" id="IPR041492">
    <property type="entry name" value="HAD_2"/>
</dbReference>
<evidence type="ECO:0000256" key="2">
    <source>
        <dbReference type="ARBA" id="ARBA00006171"/>
    </source>
</evidence>
<proteinExistence type="inferred from homology"/>
<dbReference type="InterPro" id="IPR023214">
    <property type="entry name" value="HAD_sf"/>
</dbReference>
<dbReference type="SFLD" id="SFLDG01129">
    <property type="entry name" value="C1.5:_HAD__Beta-PGM__Phosphata"/>
    <property type="match status" value="1"/>
</dbReference>
<keyword evidence="4" id="KW-0460">Magnesium</keyword>
<name>A0A6J7ZH54_PLARU</name>
<dbReference type="SFLD" id="SFLDG01135">
    <property type="entry name" value="C1.5.6:_HAD__Beta-PGM__Phospha"/>
    <property type="match status" value="1"/>
</dbReference>
<dbReference type="AlphaFoldDB" id="A0A6J7ZH54"/>
<dbReference type="GO" id="GO:0016787">
    <property type="term" value="F:hydrolase activity"/>
    <property type="evidence" value="ECO:0007669"/>
    <property type="project" value="UniProtKB-KW"/>
</dbReference>
<dbReference type="InterPro" id="IPR036412">
    <property type="entry name" value="HAD-like_sf"/>
</dbReference>